<dbReference type="SUPFAM" id="SSF56399">
    <property type="entry name" value="ADP-ribosylation"/>
    <property type="match status" value="1"/>
</dbReference>
<name>A0A8S2VJX2_9BILA</name>
<dbReference type="GO" id="GO:0005576">
    <property type="term" value="C:extracellular region"/>
    <property type="evidence" value="ECO:0007669"/>
    <property type="project" value="InterPro"/>
</dbReference>
<dbReference type="Pfam" id="PF03496">
    <property type="entry name" value="ADPrib_exo_Tox"/>
    <property type="match status" value="1"/>
</dbReference>
<evidence type="ECO:0000259" key="1">
    <source>
        <dbReference type="Pfam" id="PF03496"/>
    </source>
</evidence>
<organism evidence="3 4">
    <name type="scientific">Didymodactylos carnosus</name>
    <dbReference type="NCBI Taxonomy" id="1234261"/>
    <lineage>
        <taxon>Eukaryota</taxon>
        <taxon>Metazoa</taxon>
        <taxon>Spiralia</taxon>
        <taxon>Gnathifera</taxon>
        <taxon>Rotifera</taxon>
        <taxon>Eurotatoria</taxon>
        <taxon>Bdelloidea</taxon>
        <taxon>Philodinida</taxon>
        <taxon>Philodinidae</taxon>
        <taxon>Didymodactylos</taxon>
    </lineage>
</organism>
<evidence type="ECO:0000313" key="2">
    <source>
        <dbReference type="EMBL" id="CAF1592829.1"/>
    </source>
</evidence>
<dbReference type="PROSITE" id="PS51996">
    <property type="entry name" value="TR_MART"/>
    <property type="match status" value="1"/>
</dbReference>
<protein>
    <recommendedName>
        <fullName evidence="1">ADP ribosyltransferase domain-containing protein</fullName>
    </recommendedName>
</protein>
<evidence type="ECO:0000313" key="3">
    <source>
        <dbReference type="EMBL" id="CAF4397715.1"/>
    </source>
</evidence>
<dbReference type="Gene3D" id="3.90.176.10">
    <property type="entry name" value="Toxin ADP-ribosyltransferase, Chain A, domain 1"/>
    <property type="match status" value="1"/>
</dbReference>
<dbReference type="AlphaFoldDB" id="A0A8S2VJX2"/>
<comment type="caution">
    <text evidence="3">The sequence shown here is derived from an EMBL/GenBank/DDBJ whole genome shotgun (WGS) entry which is preliminary data.</text>
</comment>
<accession>A0A8S2VJX2</accession>
<gene>
    <name evidence="2" type="ORF">OVA965_LOCUS41649</name>
    <name evidence="3" type="ORF">TMI583_LOCUS43354</name>
</gene>
<dbReference type="Proteomes" id="UP000682733">
    <property type="component" value="Unassembled WGS sequence"/>
</dbReference>
<evidence type="ECO:0000313" key="4">
    <source>
        <dbReference type="Proteomes" id="UP000682733"/>
    </source>
</evidence>
<dbReference type="EMBL" id="CAJOBA010072129">
    <property type="protein sequence ID" value="CAF4397715.1"/>
    <property type="molecule type" value="Genomic_DNA"/>
</dbReference>
<feature type="non-terminal residue" evidence="3">
    <location>
        <position position="76"/>
    </location>
</feature>
<sequence length="76" mass="8479">MNGFLSTTRNTNAAKQFALKNISSNTKPILFHIHIDLTVPTSTPFAEISQLSEFKAEDEVLFPLDAVFHLNSIESE</sequence>
<dbReference type="Proteomes" id="UP000677228">
    <property type="component" value="Unassembled WGS sequence"/>
</dbReference>
<proteinExistence type="predicted"/>
<reference evidence="3" key="1">
    <citation type="submission" date="2021-02" db="EMBL/GenBank/DDBJ databases">
        <authorList>
            <person name="Nowell W R."/>
        </authorList>
    </citation>
    <scope>NUCLEOTIDE SEQUENCE</scope>
</reference>
<dbReference type="InterPro" id="IPR003540">
    <property type="entry name" value="ADP-ribosyltransferase"/>
</dbReference>
<dbReference type="EMBL" id="CAJNOK010048634">
    <property type="protein sequence ID" value="CAF1592829.1"/>
    <property type="molecule type" value="Genomic_DNA"/>
</dbReference>
<feature type="domain" description="ADP ribosyltransferase" evidence="1">
    <location>
        <begin position="2"/>
        <end position="75"/>
    </location>
</feature>